<feature type="transmembrane region" description="Helical" evidence="5">
    <location>
        <begin position="20"/>
        <end position="41"/>
    </location>
</feature>
<dbReference type="PROSITE" id="PS50262">
    <property type="entry name" value="G_PROTEIN_RECEP_F1_2"/>
    <property type="match status" value="1"/>
</dbReference>
<dbReference type="Pfam" id="PF10320">
    <property type="entry name" value="7TM_GPCR_Srsx"/>
    <property type="match status" value="1"/>
</dbReference>
<evidence type="ECO:0000259" key="6">
    <source>
        <dbReference type="PROSITE" id="PS50262"/>
    </source>
</evidence>
<feature type="transmembrane region" description="Helical" evidence="5">
    <location>
        <begin position="206"/>
        <end position="224"/>
    </location>
</feature>
<comment type="caution">
    <text evidence="7">The sequence shown here is derived from an EMBL/GenBank/DDBJ whole genome shotgun (WGS) entry which is preliminary data.</text>
</comment>
<dbReference type="AlphaFoldDB" id="A0A4U5MCX0"/>
<keyword evidence="4 5" id="KW-0472">Membrane</keyword>
<feature type="transmembrane region" description="Helical" evidence="5">
    <location>
        <begin position="244"/>
        <end position="266"/>
    </location>
</feature>
<feature type="transmembrane region" description="Helical" evidence="5">
    <location>
        <begin position="127"/>
        <end position="148"/>
    </location>
</feature>
<sequence>MVATFDLSLHPNNDAGLNKVVSFILLVLTGLTCFEDVLIMFVTLRYKAVRNTCTILIFILALSDFIYQLYKLYSHKNLISFYPCHFINVVFVPEIDFSTVMVFCIVFDRLVSVYFPIFYIRFIRPYFYCYIIVIVPLAISYAITYDALQYITSTNNKYFDYVLKYFTVFLDDLWLLCGNFWYFGTFVMYLALLWKLKSEPKPENDRLDRAVCIFVGIYIINWLLTYIGCAVGRFRSQESIGYRIIEAMVGILINVITASWLFIFYFQSTLYRTAFDKMLGRESRNVGPRAAEIACQRAEEV</sequence>
<keyword evidence="2 5" id="KW-0812">Transmembrane</keyword>
<protein>
    <recommendedName>
        <fullName evidence="6">G-protein coupled receptors family 1 profile domain-containing protein</fullName>
    </recommendedName>
</protein>
<dbReference type="SUPFAM" id="SSF81321">
    <property type="entry name" value="Family A G protein-coupled receptor-like"/>
    <property type="match status" value="1"/>
</dbReference>
<dbReference type="PANTHER" id="PTHR23360">
    <property type="entry name" value="G-PROTEIN COUPLED RECEPTORS FAMILY 1 PROFILE DOMAIN-CONTAINING PROTEIN-RELATED"/>
    <property type="match status" value="1"/>
</dbReference>
<dbReference type="InterPro" id="IPR019424">
    <property type="entry name" value="7TM_GPCR_Srsx"/>
</dbReference>
<dbReference type="InterPro" id="IPR047130">
    <property type="entry name" value="7TM_GPCR_Srsx_nematod"/>
</dbReference>
<dbReference type="EMBL" id="AZBU02000008">
    <property type="protein sequence ID" value="TKR66653.1"/>
    <property type="molecule type" value="Genomic_DNA"/>
</dbReference>
<dbReference type="PANTHER" id="PTHR23360:SF5">
    <property type="entry name" value="G-PROTEIN COUPLED RECEPTORS FAMILY 1 PROFILE DOMAIN-CONTAINING PROTEIN"/>
    <property type="match status" value="1"/>
</dbReference>
<reference evidence="7 8" key="2">
    <citation type="journal article" date="2019" name="G3 (Bethesda)">
        <title>Hybrid Assembly of the Genome of the Entomopathogenic Nematode Steinernema carpocapsae Identifies the X-Chromosome.</title>
        <authorList>
            <person name="Serra L."/>
            <person name="Macchietto M."/>
            <person name="Macias-Munoz A."/>
            <person name="McGill C.J."/>
            <person name="Rodriguez I.M."/>
            <person name="Rodriguez B."/>
            <person name="Murad R."/>
            <person name="Mortazavi A."/>
        </authorList>
    </citation>
    <scope>NUCLEOTIDE SEQUENCE [LARGE SCALE GENOMIC DNA]</scope>
    <source>
        <strain evidence="7 8">ALL</strain>
    </source>
</reference>
<dbReference type="SMART" id="SM01381">
    <property type="entry name" value="7TM_GPCR_Srsx"/>
    <property type="match status" value="1"/>
</dbReference>
<evidence type="ECO:0000256" key="4">
    <source>
        <dbReference type="ARBA" id="ARBA00023136"/>
    </source>
</evidence>
<dbReference type="GO" id="GO:0004930">
    <property type="term" value="F:G protein-coupled receptor activity"/>
    <property type="evidence" value="ECO:0007669"/>
    <property type="project" value="InterPro"/>
</dbReference>
<evidence type="ECO:0000313" key="8">
    <source>
        <dbReference type="Proteomes" id="UP000298663"/>
    </source>
</evidence>
<comment type="subcellular location">
    <subcellularLocation>
        <location evidence="1">Membrane</location>
    </subcellularLocation>
</comment>
<dbReference type="Proteomes" id="UP000298663">
    <property type="component" value="Unassembled WGS sequence"/>
</dbReference>
<feature type="transmembrane region" description="Helical" evidence="5">
    <location>
        <begin position="53"/>
        <end position="70"/>
    </location>
</feature>
<evidence type="ECO:0000256" key="5">
    <source>
        <dbReference type="SAM" id="Phobius"/>
    </source>
</evidence>
<evidence type="ECO:0000313" key="7">
    <source>
        <dbReference type="EMBL" id="TKR66653.1"/>
    </source>
</evidence>
<name>A0A4U5MCX0_STECR</name>
<gene>
    <name evidence="7" type="ORF">L596_022918</name>
</gene>
<dbReference type="GO" id="GO:0016020">
    <property type="term" value="C:membrane"/>
    <property type="evidence" value="ECO:0007669"/>
    <property type="project" value="UniProtKB-SubCell"/>
</dbReference>
<keyword evidence="3 5" id="KW-1133">Transmembrane helix</keyword>
<keyword evidence="8" id="KW-1185">Reference proteome</keyword>
<dbReference type="OrthoDB" id="5820127at2759"/>
<dbReference type="InterPro" id="IPR017452">
    <property type="entry name" value="GPCR_Rhodpsn_7TM"/>
</dbReference>
<evidence type="ECO:0000256" key="1">
    <source>
        <dbReference type="ARBA" id="ARBA00004370"/>
    </source>
</evidence>
<evidence type="ECO:0000256" key="3">
    <source>
        <dbReference type="ARBA" id="ARBA00022989"/>
    </source>
</evidence>
<proteinExistence type="predicted"/>
<evidence type="ECO:0000256" key="2">
    <source>
        <dbReference type="ARBA" id="ARBA00022692"/>
    </source>
</evidence>
<feature type="transmembrane region" description="Helical" evidence="5">
    <location>
        <begin position="173"/>
        <end position="194"/>
    </location>
</feature>
<organism evidence="7 8">
    <name type="scientific">Steinernema carpocapsae</name>
    <name type="common">Entomopathogenic nematode</name>
    <dbReference type="NCBI Taxonomy" id="34508"/>
    <lineage>
        <taxon>Eukaryota</taxon>
        <taxon>Metazoa</taxon>
        <taxon>Ecdysozoa</taxon>
        <taxon>Nematoda</taxon>
        <taxon>Chromadorea</taxon>
        <taxon>Rhabditida</taxon>
        <taxon>Tylenchina</taxon>
        <taxon>Panagrolaimomorpha</taxon>
        <taxon>Strongyloidoidea</taxon>
        <taxon>Steinernematidae</taxon>
        <taxon>Steinernema</taxon>
    </lineage>
</organism>
<accession>A0A4U5MCX0</accession>
<reference evidence="7 8" key="1">
    <citation type="journal article" date="2015" name="Genome Biol.">
        <title>Comparative genomics of Steinernema reveals deeply conserved gene regulatory networks.</title>
        <authorList>
            <person name="Dillman A.R."/>
            <person name="Macchietto M."/>
            <person name="Porter C.F."/>
            <person name="Rogers A."/>
            <person name="Williams B."/>
            <person name="Antoshechkin I."/>
            <person name="Lee M.M."/>
            <person name="Goodwin Z."/>
            <person name="Lu X."/>
            <person name="Lewis E.E."/>
            <person name="Goodrich-Blair H."/>
            <person name="Stock S.P."/>
            <person name="Adams B.J."/>
            <person name="Sternberg P.W."/>
            <person name="Mortazavi A."/>
        </authorList>
    </citation>
    <scope>NUCLEOTIDE SEQUENCE [LARGE SCALE GENOMIC DNA]</scope>
    <source>
        <strain evidence="7 8">ALL</strain>
    </source>
</reference>
<feature type="domain" description="G-protein coupled receptors family 1 profile" evidence="6">
    <location>
        <begin position="35"/>
        <end position="264"/>
    </location>
</feature>
<dbReference type="Gene3D" id="1.20.1070.10">
    <property type="entry name" value="Rhodopsin 7-helix transmembrane proteins"/>
    <property type="match status" value="1"/>
</dbReference>
<dbReference type="InterPro" id="IPR000276">
    <property type="entry name" value="GPCR_Rhodpsn"/>
</dbReference>